<protein>
    <recommendedName>
        <fullName evidence="2">Reverse transcriptase domain-containing protein</fullName>
    </recommendedName>
</protein>
<feature type="domain" description="Reverse transcriptase" evidence="2">
    <location>
        <begin position="236"/>
        <end position="359"/>
    </location>
</feature>
<dbReference type="Proteomes" id="UP001148838">
    <property type="component" value="Unassembled WGS sequence"/>
</dbReference>
<name>A0ABQ8T3X5_PERAM</name>
<dbReference type="InterPro" id="IPR000477">
    <property type="entry name" value="RT_dom"/>
</dbReference>
<dbReference type="SUPFAM" id="SSF56672">
    <property type="entry name" value="DNA/RNA polymerases"/>
    <property type="match status" value="1"/>
</dbReference>
<evidence type="ECO:0000259" key="2">
    <source>
        <dbReference type="Pfam" id="PF00078"/>
    </source>
</evidence>
<organism evidence="3 4">
    <name type="scientific">Periplaneta americana</name>
    <name type="common">American cockroach</name>
    <name type="synonym">Blatta americana</name>
    <dbReference type="NCBI Taxonomy" id="6978"/>
    <lineage>
        <taxon>Eukaryota</taxon>
        <taxon>Metazoa</taxon>
        <taxon>Ecdysozoa</taxon>
        <taxon>Arthropoda</taxon>
        <taxon>Hexapoda</taxon>
        <taxon>Insecta</taxon>
        <taxon>Pterygota</taxon>
        <taxon>Neoptera</taxon>
        <taxon>Polyneoptera</taxon>
        <taxon>Dictyoptera</taxon>
        <taxon>Blattodea</taxon>
        <taxon>Blattoidea</taxon>
        <taxon>Blattidae</taxon>
        <taxon>Blattinae</taxon>
        <taxon>Periplaneta</taxon>
    </lineage>
</organism>
<comment type="caution">
    <text evidence="3">The sequence shown here is derived from an EMBL/GenBank/DDBJ whole genome shotgun (WGS) entry which is preliminary data.</text>
</comment>
<dbReference type="Pfam" id="PF00078">
    <property type="entry name" value="RVT_1"/>
    <property type="match status" value="1"/>
</dbReference>
<evidence type="ECO:0000313" key="3">
    <source>
        <dbReference type="EMBL" id="KAJ4441190.1"/>
    </source>
</evidence>
<evidence type="ECO:0000256" key="1">
    <source>
        <dbReference type="SAM" id="MobiDB-lite"/>
    </source>
</evidence>
<dbReference type="PANTHER" id="PTHR47027">
    <property type="entry name" value="REVERSE TRANSCRIPTASE DOMAIN-CONTAINING PROTEIN"/>
    <property type="match status" value="1"/>
</dbReference>
<dbReference type="InterPro" id="IPR036397">
    <property type="entry name" value="RNaseH_sf"/>
</dbReference>
<dbReference type="PANTHER" id="PTHR47027:SF20">
    <property type="entry name" value="REVERSE TRANSCRIPTASE-LIKE PROTEIN WITH RNA-DIRECTED DNA POLYMERASE DOMAIN"/>
    <property type="match status" value="1"/>
</dbReference>
<gene>
    <name evidence="3" type="ORF">ANN_11041</name>
</gene>
<proteinExistence type="predicted"/>
<accession>A0ABQ8T3X5</accession>
<dbReference type="Gene3D" id="3.30.420.10">
    <property type="entry name" value="Ribonuclease H-like superfamily/Ribonuclease H"/>
    <property type="match status" value="1"/>
</dbReference>
<dbReference type="EMBL" id="JAJSOF020000015">
    <property type="protein sequence ID" value="KAJ4441190.1"/>
    <property type="molecule type" value="Genomic_DNA"/>
</dbReference>
<evidence type="ECO:0000313" key="4">
    <source>
        <dbReference type="Proteomes" id="UP001148838"/>
    </source>
</evidence>
<sequence length="442" mass="50446">MEGLYEGGNEPPGSLKAKDSAYNARDISPEDVQRRAKTFLVTMAPASDSSLVCWYCTTQQAFSSNNNIVSRRLAEIRYVVVSARAIRRKFHENGLVSRKPATGPELSVEYRVALRSSGYQLDHSRLGLVFTENGTMNRDWYIEECMIPHVVPYAQFIDVLHEVEINAMDWPARSPDLNPIEHIWVILEKRIRGRAVIPETINELLPQLQEEWDPISQEDIAIITCTCKRVRIGQLLSDAFPIHCGLKQGDALSPLLFNFTLEYAIRKVQDNREGLELNGLHQLLVYADDVNMLGENPHTIRENTGILLEASKEIGLEVQPEKTKYMIMSRAENIVRNGNIKTGNLSFEEMEKFKYLGATCAVEKSERIYKTVILLVVLYGCETWTPNLREEQRLRVFENKVLMKIFGAERDEVTGEWRKLHITELHALYSLPDILGTLNPDI</sequence>
<reference evidence="3 4" key="1">
    <citation type="journal article" date="2022" name="Allergy">
        <title>Genome assembly and annotation of Periplaneta americana reveal a comprehensive cockroach allergen profile.</title>
        <authorList>
            <person name="Wang L."/>
            <person name="Xiong Q."/>
            <person name="Saelim N."/>
            <person name="Wang L."/>
            <person name="Nong W."/>
            <person name="Wan A.T."/>
            <person name="Shi M."/>
            <person name="Liu X."/>
            <person name="Cao Q."/>
            <person name="Hui J.H.L."/>
            <person name="Sookrung N."/>
            <person name="Leung T.F."/>
            <person name="Tungtrongchitr A."/>
            <person name="Tsui S.K.W."/>
        </authorList>
    </citation>
    <scope>NUCLEOTIDE SEQUENCE [LARGE SCALE GENOMIC DNA]</scope>
    <source>
        <strain evidence="3">PWHHKU_190912</strain>
    </source>
</reference>
<keyword evidence="4" id="KW-1185">Reference proteome</keyword>
<dbReference type="InterPro" id="IPR043502">
    <property type="entry name" value="DNA/RNA_pol_sf"/>
</dbReference>
<feature type="region of interest" description="Disordered" evidence="1">
    <location>
        <begin position="1"/>
        <end position="22"/>
    </location>
</feature>